<name>A0A0B7FFL1_THACB</name>
<dbReference type="AlphaFoldDB" id="A0A0B7FFL1"/>
<keyword evidence="1" id="KW-1133">Transmembrane helix</keyword>
<evidence type="ECO:0000256" key="1">
    <source>
        <dbReference type="SAM" id="Phobius"/>
    </source>
</evidence>
<dbReference type="OrthoDB" id="3351993at2759"/>
<organism evidence="2 3">
    <name type="scientific">Thanatephorus cucumeris (strain AG1-IB / isolate 7/3/14)</name>
    <name type="common">Lettuce bottom rot fungus</name>
    <name type="synonym">Rhizoctonia solani</name>
    <dbReference type="NCBI Taxonomy" id="1108050"/>
    <lineage>
        <taxon>Eukaryota</taxon>
        <taxon>Fungi</taxon>
        <taxon>Dikarya</taxon>
        <taxon>Basidiomycota</taxon>
        <taxon>Agaricomycotina</taxon>
        <taxon>Agaricomycetes</taxon>
        <taxon>Cantharellales</taxon>
        <taxon>Ceratobasidiaceae</taxon>
        <taxon>Rhizoctonia</taxon>
        <taxon>Rhizoctonia solani AG-1</taxon>
    </lineage>
</organism>
<proteinExistence type="predicted"/>
<dbReference type="STRING" id="1108050.A0A0B7FFL1"/>
<dbReference type="Proteomes" id="UP000059188">
    <property type="component" value="Unassembled WGS sequence"/>
</dbReference>
<gene>
    <name evidence="2" type="ORF">RSOLAG1IB_01686</name>
</gene>
<accession>A0A0B7FFL1</accession>
<keyword evidence="1" id="KW-0472">Membrane</keyword>
<feature type="transmembrane region" description="Helical" evidence="1">
    <location>
        <begin position="77"/>
        <end position="99"/>
    </location>
</feature>
<keyword evidence="1" id="KW-0812">Transmembrane</keyword>
<protein>
    <recommendedName>
        <fullName evidence="4">Transmembrane protein</fullName>
    </recommendedName>
</protein>
<sequence length="310" mass="34644">MSTCDKPSSDFCTAIIANPDISGRGVRVALYLQTLLSMTIASLLPYHERAFRDLTRNAYIISTSLIIASLIEMKTHGLSLFDALIVTMLTTIMTAFVTVNASYMQNLGLSISISSFLFTSFWCYWGLQVWHNPSTFGIPSDKENCTASTGTVFVVFGHNVSVTNSGLRGFALSMFAISLIGALASLYYSIGWLGDYVIIGPKAAKDKAARGYVEQLTSKRTKGKVMSRFGGLAGMIYMIVTTEQIVDRNNVRDELKDWTYSQTIALILLGQQLLDCGSYWKEEIQYRQMEKERQQRSQDETETDIQRIQV</sequence>
<keyword evidence="3" id="KW-1185">Reference proteome</keyword>
<feature type="transmembrane region" description="Helical" evidence="1">
    <location>
        <begin position="170"/>
        <end position="190"/>
    </location>
</feature>
<evidence type="ECO:0008006" key="4">
    <source>
        <dbReference type="Google" id="ProtNLM"/>
    </source>
</evidence>
<evidence type="ECO:0000313" key="3">
    <source>
        <dbReference type="Proteomes" id="UP000059188"/>
    </source>
</evidence>
<dbReference type="EMBL" id="LN679101">
    <property type="protein sequence ID" value="CEL55674.1"/>
    <property type="molecule type" value="Genomic_DNA"/>
</dbReference>
<reference evidence="2 3" key="1">
    <citation type="submission" date="2014-11" db="EMBL/GenBank/DDBJ databases">
        <authorList>
            <person name="Wibberg Daniel"/>
        </authorList>
    </citation>
    <scope>NUCLEOTIDE SEQUENCE [LARGE SCALE GENOMIC DNA]</scope>
    <source>
        <strain evidence="2">Rhizoctonia solani AG1-IB 7/3/14</strain>
    </source>
</reference>
<evidence type="ECO:0000313" key="2">
    <source>
        <dbReference type="EMBL" id="CEL55674.1"/>
    </source>
</evidence>
<feature type="transmembrane region" description="Helical" evidence="1">
    <location>
        <begin position="106"/>
        <end position="127"/>
    </location>
</feature>